<dbReference type="InterPro" id="IPR000182">
    <property type="entry name" value="GNAT_dom"/>
</dbReference>
<keyword evidence="3" id="KW-1185">Reference proteome</keyword>
<proteinExistence type="predicted"/>
<comment type="caution">
    <text evidence="2">The sequence shown here is derived from an EMBL/GenBank/DDBJ whole genome shotgun (WGS) entry which is preliminary data.</text>
</comment>
<evidence type="ECO:0000313" key="3">
    <source>
        <dbReference type="Proteomes" id="UP000054526"/>
    </source>
</evidence>
<reference evidence="2 3" key="1">
    <citation type="submission" date="2014-12" db="EMBL/GenBank/DDBJ databases">
        <title>Draft genome sequence of Cohnella kolymensis strain B-2846.</title>
        <authorList>
            <person name="Karlyshev A.V."/>
            <person name="Kudryashova E.B."/>
        </authorList>
    </citation>
    <scope>NUCLEOTIDE SEQUENCE [LARGE SCALE GENOMIC DNA]</scope>
    <source>
        <strain evidence="2 3">VKM B-2846</strain>
    </source>
</reference>
<dbReference type="EMBL" id="JXAL01000026">
    <property type="protein sequence ID" value="KIL34895.1"/>
    <property type="molecule type" value="Genomic_DNA"/>
</dbReference>
<dbReference type="Gene3D" id="3.40.630.30">
    <property type="match status" value="1"/>
</dbReference>
<evidence type="ECO:0000313" key="2">
    <source>
        <dbReference type="EMBL" id="KIL34895.1"/>
    </source>
</evidence>
<accession>A0ABR5A1N1</accession>
<organism evidence="2 3">
    <name type="scientific">Cohnella kolymensis</name>
    <dbReference type="NCBI Taxonomy" id="1590652"/>
    <lineage>
        <taxon>Bacteria</taxon>
        <taxon>Bacillati</taxon>
        <taxon>Bacillota</taxon>
        <taxon>Bacilli</taxon>
        <taxon>Bacillales</taxon>
        <taxon>Paenibacillaceae</taxon>
        <taxon>Cohnella</taxon>
    </lineage>
</organism>
<dbReference type="RefSeq" id="WP_041066183.1">
    <property type="nucleotide sequence ID" value="NZ_JXAL01000026.1"/>
</dbReference>
<feature type="domain" description="N-acetyltransferase" evidence="1">
    <location>
        <begin position="1"/>
        <end position="133"/>
    </location>
</feature>
<name>A0ABR5A1N1_9BACL</name>
<protein>
    <submittedName>
        <fullName evidence="2">GNAT family acetyltransferase</fullName>
    </submittedName>
</protein>
<dbReference type="PROSITE" id="PS51186">
    <property type="entry name" value="GNAT"/>
    <property type="match status" value="1"/>
</dbReference>
<dbReference type="InterPro" id="IPR016181">
    <property type="entry name" value="Acyl_CoA_acyltransferase"/>
</dbReference>
<sequence length="143" mass="16475">MDIKDKLDDNPIRQLIGLIVYDDPERTEEAMKEYKDRPDLEIMGYYADKNLIGLVGFRIDSENVLELRHIAVLPEEQGLGYGRGMILEMLHLKNPQAIVAETDEETVDFYRSIGFTIESLGEQYPGVERFKCTYVTDIDRVQA</sequence>
<gene>
    <name evidence="2" type="ORF">SD71_16700</name>
</gene>
<dbReference type="SUPFAM" id="SSF55729">
    <property type="entry name" value="Acyl-CoA N-acyltransferases (Nat)"/>
    <property type="match status" value="1"/>
</dbReference>
<dbReference type="Pfam" id="PF00583">
    <property type="entry name" value="Acetyltransf_1"/>
    <property type="match status" value="1"/>
</dbReference>
<dbReference type="Proteomes" id="UP000054526">
    <property type="component" value="Unassembled WGS sequence"/>
</dbReference>
<dbReference type="CDD" id="cd04301">
    <property type="entry name" value="NAT_SF"/>
    <property type="match status" value="1"/>
</dbReference>
<evidence type="ECO:0000259" key="1">
    <source>
        <dbReference type="PROSITE" id="PS51186"/>
    </source>
</evidence>